<dbReference type="KEGG" id="oac:Oscil6304_2226"/>
<evidence type="ECO:0008006" key="3">
    <source>
        <dbReference type="Google" id="ProtNLM"/>
    </source>
</evidence>
<dbReference type="InParanoid" id="K9TH54"/>
<dbReference type="AlphaFoldDB" id="K9TH54"/>
<protein>
    <recommendedName>
        <fullName evidence="3">SAM-dependent methyltransferase</fullName>
    </recommendedName>
</protein>
<dbReference type="Proteomes" id="UP000010367">
    <property type="component" value="Chromosome"/>
</dbReference>
<dbReference type="PATRIC" id="fig|56110.3.peg.2632"/>
<accession>K9TH54</accession>
<gene>
    <name evidence="1" type="ORF">Oscil6304_2226</name>
</gene>
<proteinExistence type="predicted"/>
<name>K9TH54_9CYAN</name>
<dbReference type="OrthoDB" id="9787807at2"/>
<dbReference type="STRING" id="56110.Oscil6304_2226"/>
<dbReference type="eggNOG" id="COG2226">
    <property type="taxonomic scope" value="Bacteria"/>
</dbReference>
<evidence type="ECO:0000313" key="1">
    <source>
        <dbReference type="EMBL" id="AFY81860.1"/>
    </source>
</evidence>
<dbReference type="HOGENOM" id="CLU_077876_1_0_3"/>
<keyword evidence="2" id="KW-1185">Reference proteome</keyword>
<organism evidence="1 2">
    <name type="scientific">Oscillatoria acuminata PCC 6304</name>
    <dbReference type="NCBI Taxonomy" id="56110"/>
    <lineage>
        <taxon>Bacteria</taxon>
        <taxon>Bacillati</taxon>
        <taxon>Cyanobacteriota</taxon>
        <taxon>Cyanophyceae</taxon>
        <taxon>Oscillatoriophycideae</taxon>
        <taxon>Oscillatoriales</taxon>
        <taxon>Oscillatoriaceae</taxon>
        <taxon>Oscillatoria</taxon>
    </lineage>
</organism>
<sequence>MKLNEIIPWGRTLEEYQLMFNLSPANLELKILGCGDGPASFNAEMTALGHSVISVDPIYQWSGEQIKQRVQNTYESVVSQVRQNSHQYVWNRFQNADELGQSRWAAMERFLLDYEAGQVEGRYREQSLPHLEFDDHQFELGLCSHLLFSYSEHLSLDFHLDSITELLRVCEEVRIFPLINLQGDLSPYLETVIADLSSAGFDVQVESVGYEFRKGGNQMLKIPGKSLSNQGN</sequence>
<dbReference type="EMBL" id="CP003607">
    <property type="protein sequence ID" value="AFY81860.1"/>
    <property type="molecule type" value="Genomic_DNA"/>
</dbReference>
<evidence type="ECO:0000313" key="2">
    <source>
        <dbReference type="Proteomes" id="UP000010367"/>
    </source>
</evidence>
<dbReference type="RefSeq" id="WP_015148503.1">
    <property type="nucleotide sequence ID" value="NC_019693.1"/>
</dbReference>
<reference evidence="1 2" key="1">
    <citation type="submission" date="2012-06" db="EMBL/GenBank/DDBJ databases">
        <title>Finished chromosome of genome of Oscillatoria acuminata PCC 6304.</title>
        <authorList>
            <consortium name="US DOE Joint Genome Institute"/>
            <person name="Gugger M."/>
            <person name="Coursin T."/>
            <person name="Rippka R."/>
            <person name="Tandeau De Marsac N."/>
            <person name="Huntemann M."/>
            <person name="Wei C.-L."/>
            <person name="Han J."/>
            <person name="Detter J.C."/>
            <person name="Han C."/>
            <person name="Tapia R."/>
            <person name="Davenport K."/>
            <person name="Daligault H."/>
            <person name="Erkkila T."/>
            <person name="Gu W."/>
            <person name="Munk A.C.C."/>
            <person name="Teshima H."/>
            <person name="Xu Y."/>
            <person name="Chain P."/>
            <person name="Chen A."/>
            <person name="Krypides N."/>
            <person name="Mavromatis K."/>
            <person name="Markowitz V."/>
            <person name="Szeto E."/>
            <person name="Ivanova N."/>
            <person name="Mikhailova N."/>
            <person name="Ovchinnikova G."/>
            <person name="Pagani I."/>
            <person name="Pati A."/>
            <person name="Goodwin L."/>
            <person name="Peters L."/>
            <person name="Pitluck S."/>
            <person name="Woyke T."/>
            <person name="Kerfeld C."/>
        </authorList>
    </citation>
    <scope>NUCLEOTIDE SEQUENCE [LARGE SCALE GENOMIC DNA]</scope>
    <source>
        <strain evidence="1 2">PCC 6304</strain>
    </source>
</reference>